<dbReference type="SMART" id="SM00421">
    <property type="entry name" value="HTH_LUXR"/>
    <property type="match status" value="1"/>
</dbReference>
<comment type="caution">
    <text evidence="6">The sequence shown here is derived from an EMBL/GenBank/DDBJ whole genome shotgun (WGS) entry which is preliminary data.</text>
</comment>
<proteinExistence type="inferred from homology"/>
<dbReference type="InterPro" id="IPR014327">
    <property type="entry name" value="RNA_pol_sigma70_bacteroid"/>
</dbReference>
<dbReference type="NCBIfam" id="TIGR02985">
    <property type="entry name" value="Sig70_bacteroi1"/>
    <property type="match status" value="1"/>
</dbReference>
<dbReference type="GeneID" id="92757160"/>
<evidence type="ECO:0000256" key="1">
    <source>
        <dbReference type="ARBA" id="ARBA00010641"/>
    </source>
</evidence>
<dbReference type="InterPro" id="IPR013324">
    <property type="entry name" value="RNA_pol_sigma_r3/r4-like"/>
</dbReference>
<keyword evidence="2" id="KW-0805">Transcription regulation</keyword>
<dbReference type="Proteomes" id="UP000322658">
    <property type="component" value="Unassembled WGS sequence"/>
</dbReference>
<keyword evidence="4" id="KW-0804">Transcription</keyword>
<gene>
    <name evidence="7" type="ORF">F2Y07_05815</name>
    <name evidence="6" type="ORF">F2Y13_02295</name>
</gene>
<evidence type="ECO:0000313" key="7">
    <source>
        <dbReference type="EMBL" id="KAA2376173.1"/>
    </source>
</evidence>
<accession>A0A5B3GDD0</accession>
<dbReference type="Gene3D" id="1.10.10.10">
    <property type="entry name" value="Winged helix-like DNA-binding domain superfamily/Winged helix DNA-binding domain"/>
    <property type="match status" value="1"/>
</dbReference>
<evidence type="ECO:0000256" key="2">
    <source>
        <dbReference type="ARBA" id="ARBA00023015"/>
    </source>
</evidence>
<dbReference type="AlphaFoldDB" id="A0A5B3GDD0"/>
<evidence type="ECO:0000313" key="9">
    <source>
        <dbReference type="Proteomes" id="UP000323567"/>
    </source>
</evidence>
<organism evidence="6 9">
    <name type="scientific">Alistipes shahii</name>
    <dbReference type="NCBI Taxonomy" id="328814"/>
    <lineage>
        <taxon>Bacteria</taxon>
        <taxon>Pseudomonadati</taxon>
        <taxon>Bacteroidota</taxon>
        <taxon>Bacteroidia</taxon>
        <taxon>Bacteroidales</taxon>
        <taxon>Rikenellaceae</taxon>
        <taxon>Alistipes</taxon>
    </lineage>
</organism>
<evidence type="ECO:0000259" key="5">
    <source>
        <dbReference type="SMART" id="SM00421"/>
    </source>
</evidence>
<name>A0A5B3GDD0_9BACT</name>
<dbReference type="NCBIfam" id="TIGR02937">
    <property type="entry name" value="sigma70-ECF"/>
    <property type="match status" value="1"/>
</dbReference>
<evidence type="ECO:0000256" key="4">
    <source>
        <dbReference type="ARBA" id="ARBA00023163"/>
    </source>
</evidence>
<dbReference type="Pfam" id="PF04542">
    <property type="entry name" value="Sigma70_r2"/>
    <property type="match status" value="1"/>
</dbReference>
<dbReference type="Pfam" id="PF08281">
    <property type="entry name" value="Sigma70_r4_2"/>
    <property type="match status" value="1"/>
</dbReference>
<dbReference type="Gene3D" id="1.10.1740.10">
    <property type="match status" value="1"/>
</dbReference>
<evidence type="ECO:0000256" key="3">
    <source>
        <dbReference type="ARBA" id="ARBA00023082"/>
    </source>
</evidence>
<keyword evidence="3" id="KW-0731">Sigma factor</keyword>
<comment type="similarity">
    <text evidence="1">Belongs to the sigma-70 factor family. ECF subfamily.</text>
</comment>
<dbReference type="Proteomes" id="UP000323567">
    <property type="component" value="Unassembled WGS sequence"/>
</dbReference>
<dbReference type="GO" id="GO:0003677">
    <property type="term" value="F:DNA binding"/>
    <property type="evidence" value="ECO:0007669"/>
    <property type="project" value="InterPro"/>
</dbReference>
<dbReference type="InterPro" id="IPR007627">
    <property type="entry name" value="RNA_pol_sigma70_r2"/>
</dbReference>
<dbReference type="GO" id="GO:0006352">
    <property type="term" value="P:DNA-templated transcription initiation"/>
    <property type="evidence" value="ECO:0007669"/>
    <property type="project" value="InterPro"/>
</dbReference>
<dbReference type="EMBL" id="VVXK01000002">
    <property type="protein sequence ID" value="KAA2371638.1"/>
    <property type="molecule type" value="Genomic_DNA"/>
</dbReference>
<dbReference type="InterPro" id="IPR013249">
    <property type="entry name" value="RNA_pol_sigma70_r4_t2"/>
</dbReference>
<reference evidence="8 9" key="1">
    <citation type="journal article" date="2019" name="Nat. Med.">
        <title>A library of human gut bacterial isolates paired with longitudinal multiomics data enables mechanistic microbiome research.</title>
        <authorList>
            <person name="Poyet M."/>
            <person name="Groussin M."/>
            <person name="Gibbons S.M."/>
            <person name="Avila-Pacheco J."/>
            <person name="Jiang X."/>
            <person name="Kearney S.M."/>
            <person name="Perrotta A.R."/>
            <person name="Berdy B."/>
            <person name="Zhao S."/>
            <person name="Lieberman T.D."/>
            <person name="Swanson P.K."/>
            <person name="Smith M."/>
            <person name="Roesemann S."/>
            <person name="Alexander J.E."/>
            <person name="Rich S.A."/>
            <person name="Livny J."/>
            <person name="Vlamakis H."/>
            <person name="Clish C."/>
            <person name="Bullock K."/>
            <person name="Deik A."/>
            <person name="Scott J."/>
            <person name="Pierce K.A."/>
            <person name="Xavier R.J."/>
            <person name="Alm E.J."/>
        </authorList>
    </citation>
    <scope>NUCLEOTIDE SEQUENCE [LARGE SCALE GENOMIC DNA]</scope>
    <source>
        <strain evidence="7 8">BIOML-A1</strain>
        <strain evidence="6 9">BIOML-A2</strain>
    </source>
</reference>
<dbReference type="CDD" id="cd06171">
    <property type="entry name" value="Sigma70_r4"/>
    <property type="match status" value="1"/>
</dbReference>
<dbReference type="PANTHER" id="PTHR43133">
    <property type="entry name" value="RNA POLYMERASE ECF-TYPE SIGMA FACTO"/>
    <property type="match status" value="1"/>
</dbReference>
<dbReference type="InterPro" id="IPR036388">
    <property type="entry name" value="WH-like_DNA-bd_sf"/>
</dbReference>
<dbReference type="InterPro" id="IPR000792">
    <property type="entry name" value="Tscrpt_reg_LuxR_C"/>
</dbReference>
<evidence type="ECO:0000313" key="8">
    <source>
        <dbReference type="Proteomes" id="UP000322658"/>
    </source>
</evidence>
<dbReference type="GO" id="GO:0016987">
    <property type="term" value="F:sigma factor activity"/>
    <property type="evidence" value="ECO:0007669"/>
    <property type="project" value="UniProtKB-KW"/>
</dbReference>
<dbReference type="SUPFAM" id="SSF88659">
    <property type="entry name" value="Sigma3 and sigma4 domains of RNA polymerase sigma factors"/>
    <property type="match status" value="1"/>
</dbReference>
<dbReference type="PANTHER" id="PTHR43133:SF46">
    <property type="entry name" value="RNA POLYMERASE SIGMA-70 FACTOR ECF SUBFAMILY"/>
    <property type="match status" value="1"/>
</dbReference>
<dbReference type="SUPFAM" id="SSF88946">
    <property type="entry name" value="Sigma2 domain of RNA polymerase sigma factors"/>
    <property type="match status" value="1"/>
</dbReference>
<evidence type="ECO:0000313" key="6">
    <source>
        <dbReference type="EMBL" id="KAA2371638.1"/>
    </source>
</evidence>
<protein>
    <submittedName>
        <fullName evidence="6">RNA polymerase sigma-70 factor</fullName>
    </submittedName>
</protein>
<feature type="domain" description="HTH luxR-type" evidence="5">
    <location>
        <begin position="136"/>
        <end position="189"/>
    </location>
</feature>
<sequence length="207" mass="24169">MPTPSPSDQRLFEGIRFGNEADFECFFRRYYPRLVNYAARFVAGHETARDLVQDSFARLWERRCELRELDLASLLFTMVRNACLNYLKHNGVVARHELEYTARMRGEERIYSYDFLSDAEQPCLYEELQREVQKAVDALPDRCREVFRMSRFEGLKNREIAARLGISETAVEKHLARAVGRLGEHLRRSCSFELSVAVLSCLLANYL</sequence>
<dbReference type="RefSeq" id="WP_044054217.1">
    <property type="nucleotide sequence ID" value="NZ_CATVWL010000005.1"/>
</dbReference>
<dbReference type="InterPro" id="IPR013325">
    <property type="entry name" value="RNA_pol_sigma_r2"/>
</dbReference>
<dbReference type="InterPro" id="IPR014284">
    <property type="entry name" value="RNA_pol_sigma-70_dom"/>
</dbReference>
<dbReference type="InterPro" id="IPR039425">
    <property type="entry name" value="RNA_pol_sigma-70-like"/>
</dbReference>
<dbReference type="EMBL" id="VVXJ01000010">
    <property type="protein sequence ID" value="KAA2376173.1"/>
    <property type="molecule type" value="Genomic_DNA"/>
</dbReference>